<keyword evidence="11" id="KW-1185">Reference proteome</keyword>
<reference evidence="10 11" key="1">
    <citation type="journal article" date="2018" name="BMC Genomics">
        <title>The genome of Naegleria lovaniensis, the basis for a comparative approach to unravel pathogenicity factors of the human pathogenic amoeba N. fowleri.</title>
        <authorList>
            <person name="Liechti N."/>
            <person name="Schurch N."/>
            <person name="Bruggmann R."/>
            <person name="Wittwer M."/>
        </authorList>
    </citation>
    <scope>NUCLEOTIDE SEQUENCE [LARGE SCALE GENOMIC DNA]</scope>
    <source>
        <strain evidence="10 11">ATCC 30569</strain>
    </source>
</reference>
<feature type="domain" description="Guanylate cyclase" evidence="9">
    <location>
        <begin position="1457"/>
        <end position="1587"/>
    </location>
</feature>
<dbReference type="InterPro" id="IPR035965">
    <property type="entry name" value="PAS-like_dom_sf"/>
</dbReference>
<comment type="caution">
    <text evidence="10">The sequence shown here is derived from an EMBL/GenBank/DDBJ whole genome shotgun (WGS) entry which is preliminary data.</text>
</comment>
<evidence type="ECO:0000256" key="7">
    <source>
        <dbReference type="RuleBase" id="RU000405"/>
    </source>
</evidence>
<dbReference type="Proteomes" id="UP000816034">
    <property type="component" value="Unassembled WGS sequence"/>
</dbReference>
<dbReference type="CDD" id="cd07302">
    <property type="entry name" value="CHD"/>
    <property type="match status" value="1"/>
</dbReference>
<dbReference type="PROSITE" id="PS00452">
    <property type="entry name" value="GUANYLATE_CYCLASE_1"/>
    <property type="match status" value="1"/>
</dbReference>
<proteinExistence type="inferred from homology"/>
<dbReference type="Gene3D" id="3.30.70.1230">
    <property type="entry name" value="Nucleotide cyclase"/>
    <property type="match status" value="1"/>
</dbReference>
<dbReference type="InterPro" id="IPR018297">
    <property type="entry name" value="A/G_cyclase_CS"/>
</dbReference>
<name>A0AA88KIM6_NAELO</name>
<feature type="transmembrane region" description="Helical" evidence="8">
    <location>
        <begin position="376"/>
        <end position="399"/>
    </location>
</feature>
<dbReference type="SMART" id="SM00091">
    <property type="entry name" value="PAS"/>
    <property type="match status" value="1"/>
</dbReference>
<evidence type="ECO:0000313" key="11">
    <source>
        <dbReference type="Proteomes" id="UP000816034"/>
    </source>
</evidence>
<dbReference type="Gene3D" id="3.30.450.20">
    <property type="entry name" value="PAS domain"/>
    <property type="match status" value="1"/>
</dbReference>
<dbReference type="SUPFAM" id="SSF55073">
    <property type="entry name" value="Nucleotide cyclase"/>
    <property type="match status" value="1"/>
</dbReference>
<dbReference type="GO" id="GO:0007168">
    <property type="term" value="P:receptor guanylyl cyclase signaling pathway"/>
    <property type="evidence" value="ECO:0007669"/>
    <property type="project" value="TreeGrafter"/>
</dbReference>
<dbReference type="GO" id="GO:0035556">
    <property type="term" value="P:intracellular signal transduction"/>
    <property type="evidence" value="ECO:0007669"/>
    <property type="project" value="InterPro"/>
</dbReference>
<sequence length="1642" mass="185420">MSSSEIPSSPQGATSIEHHATFSFNNMAAMREDIVEGANSVVGGGQTAVHSALTGTSLTDGASATSSSTLSAFAVMNRLQTQLFALIVALQSSSKQSSIMFWILSFLFNIHAMWVSIFIPTLGGMKFGEYGEWIFTVANYPLTLSLNLVPYEGMIALVFIVCASLLLYIALLFTTYKRIINTRRFSDWFLQATRFFNFVILIACGTMTFILTSLVDCSTVTVGNEGNSSIELSRYDGKACYESPNVIFLAFSLIAFIILIPCVALSAMIYRNSHPLNKSLFTSMNNYAIMVLLVLNCVEIMTVFLIPNHMPHIRAIAHVLISVIWPLLFVNNLPYFRKAINSIFFGASCAKIGASIGAIITVFVNTQNSNNLGLYLMAMTLGLILFGFLIGFVGMQIFLTVVHRQVHKIVTENKENLSQVLQIFEKKKRWLIMYLHFSIIRPKKASDSEDVVLSLAKVIGANKNQAQQHTSLLLMSALIIAYTWQDGNSHSFAMYMFRRCMKMSNNVFARFQVHERSREVELDETSSSSALKCMTESKHVLDSLERFEDELRTLHIHFWKELLCDIPNDVKLEYINRRCADLNSHIEDTYHNLMRKYRNEKNIIRKYANFLETFRFDKETAQTLFAEANELEEEGSKYNFVSPTAHNKYMVNRRISVVSQRFEQQISSFEGDLNEEFNGVETKDYSKKDAVLKNSLRYLENSKGYYVFLVIFLLFSFFVLLTCVAVSLFGTVKTGTDVQYVYKMCKGSSVSVAILRELRFIQNLNKYYQNGFTIRNDKKLVVDLVTSSHKQHLVTYKSFMADIVEQAQKNQLNADAYAKLVNDSVSVLFPFTTARNSSKGEELVFTETYVKNSSMIEMSNYLLTGINKFIEWNIEDYNQTITDFNFMYLWRNRKNSRDAFETFCESIVASTEKFHATFVMSFAIVYFTIIMMYIVGFVIFLGAMLKLMISTKQVSKLFNSALSKNIIGKVYHDLRIKNDEDVKVHLPKSQLSAPRYIFLFMGVFTLLCCILSGAMMVVESNINYTGVSLTMNNIIHGTAVMRHVHRTNFKVGEYFSFLGSPPSFVNEPSLLKEEDLTNSSADVKTFLSYLFKEWNILIYGGGQFPPSVGKYKEIDDLVAGIKNCTQAASNNATNTVEMYTQRYCTGLEEMLTEYSKKVSIFDADSQNSAFTSNTASMFHNYMDVFFTGSILGEKIIDFMDLFVKYSAQPSVILTILFGIGCFVLMIVVFYGMLYQLEKHRLQLINMRMMLNYIPCDVIDSSEQLRNYILYSIIGSSNEKKTKKNQVQSADSDNANVKGVLNASVDGAILCTQDGTIEFVNSSTQKMFGFATKADVVGVSVVTLFDKEQSHLIQNSIKEMNKAQLDVTHSEVIESTCLRKNQTKFPVKINIFSVMFDNGIPMITLIIKDITAEKKQNVVLAEEKAKSDMLLKNILPEAVAERLKAGETFIAERFTDITCFFSDMVGFTKMSSSMNPSQLVGMLNTIVNGFDSLTDTYQLEKIKTIGDAYFCVGGISGSLTSDHPERVLQFAMATFGVLREFNASSEMETQVEIRIGINTGGVVAGVIGKKKFTFDIWGDTINVASRMESTGVPGRIHISRSTYERVYDMGLEFEERKIEVKGKGECQTYLLAAKHHQQSIVTK</sequence>
<comment type="subcellular location">
    <subcellularLocation>
        <location evidence="1">Membrane</location>
    </subcellularLocation>
</comment>
<dbReference type="PROSITE" id="PS50125">
    <property type="entry name" value="GUANYLATE_CYCLASE_2"/>
    <property type="match status" value="1"/>
</dbReference>
<dbReference type="Pfam" id="PF13426">
    <property type="entry name" value="PAS_9"/>
    <property type="match status" value="1"/>
</dbReference>
<evidence type="ECO:0000313" key="10">
    <source>
        <dbReference type="EMBL" id="KAG2382984.1"/>
    </source>
</evidence>
<dbReference type="SUPFAM" id="SSF55785">
    <property type="entry name" value="PYP-like sensor domain (PAS domain)"/>
    <property type="match status" value="1"/>
</dbReference>
<evidence type="ECO:0000256" key="6">
    <source>
        <dbReference type="ARBA" id="ARBA00023239"/>
    </source>
</evidence>
<feature type="transmembrane region" description="Helical" evidence="8">
    <location>
        <begin position="918"/>
        <end position="945"/>
    </location>
</feature>
<dbReference type="Pfam" id="PF25474">
    <property type="entry name" value="TPR_TmcB"/>
    <property type="match status" value="1"/>
</dbReference>
<dbReference type="InterPro" id="IPR050401">
    <property type="entry name" value="Cyclic_nucleotide_synthase"/>
</dbReference>
<evidence type="ECO:0000256" key="5">
    <source>
        <dbReference type="ARBA" id="ARBA00023136"/>
    </source>
</evidence>
<dbReference type="InterPro" id="IPR057352">
    <property type="entry name" value="TPR_TmcB/C"/>
</dbReference>
<evidence type="ECO:0000256" key="2">
    <source>
        <dbReference type="ARBA" id="ARBA00022692"/>
    </source>
</evidence>
<organism evidence="10 11">
    <name type="scientific">Naegleria lovaniensis</name>
    <name type="common">Amoeba</name>
    <dbReference type="NCBI Taxonomy" id="51637"/>
    <lineage>
        <taxon>Eukaryota</taxon>
        <taxon>Discoba</taxon>
        <taxon>Heterolobosea</taxon>
        <taxon>Tetramitia</taxon>
        <taxon>Eutetramitia</taxon>
        <taxon>Vahlkampfiidae</taxon>
        <taxon>Naegleria</taxon>
    </lineage>
</organism>
<feature type="transmembrane region" description="Helical" evidence="8">
    <location>
        <begin position="195"/>
        <end position="215"/>
    </location>
</feature>
<dbReference type="GeneID" id="68097406"/>
<evidence type="ECO:0000256" key="4">
    <source>
        <dbReference type="ARBA" id="ARBA00022989"/>
    </source>
</evidence>
<dbReference type="RefSeq" id="XP_044548663.1">
    <property type="nucleotide sequence ID" value="XM_044694647.1"/>
</dbReference>
<feature type="transmembrane region" description="Helical" evidence="8">
    <location>
        <begin position="154"/>
        <end position="174"/>
    </location>
</feature>
<dbReference type="InterPro" id="IPR000014">
    <property type="entry name" value="PAS"/>
</dbReference>
<feature type="transmembrane region" description="Helical" evidence="8">
    <location>
        <begin position="342"/>
        <end position="364"/>
    </location>
</feature>
<evidence type="ECO:0000256" key="1">
    <source>
        <dbReference type="ARBA" id="ARBA00004370"/>
    </source>
</evidence>
<dbReference type="GO" id="GO:0000166">
    <property type="term" value="F:nucleotide binding"/>
    <property type="evidence" value="ECO:0007669"/>
    <property type="project" value="UniProtKB-KW"/>
</dbReference>
<keyword evidence="3" id="KW-0547">Nucleotide-binding</keyword>
<feature type="transmembrane region" description="Helical" evidence="8">
    <location>
        <begin position="287"/>
        <end position="306"/>
    </location>
</feature>
<keyword evidence="4 8" id="KW-1133">Transmembrane helix</keyword>
<gene>
    <name evidence="10" type="ORF">C9374_004951</name>
</gene>
<feature type="transmembrane region" description="Helical" evidence="8">
    <location>
        <begin position="312"/>
        <end position="330"/>
    </location>
</feature>
<dbReference type="CDD" id="cd00130">
    <property type="entry name" value="PAS"/>
    <property type="match status" value="1"/>
</dbReference>
<dbReference type="GO" id="GO:0004016">
    <property type="term" value="F:adenylate cyclase activity"/>
    <property type="evidence" value="ECO:0007669"/>
    <property type="project" value="TreeGrafter"/>
</dbReference>
<accession>A0AA88KIM6</accession>
<evidence type="ECO:0000259" key="9">
    <source>
        <dbReference type="PROSITE" id="PS50125"/>
    </source>
</evidence>
<dbReference type="PANTHER" id="PTHR11920">
    <property type="entry name" value="GUANYLYL CYCLASE"/>
    <property type="match status" value="1"/>
</dbReference>
<protein>
    <recommendedName>
        <fullName evidence="9">Guanylate cyclase domain-containing protein</fullName>
    </recommendedName>
</protein>
<dbReference type="GO" id="GO:0005886">
    <property type="term" value="C:plasma membrane"/>
    <property type="evidence" value="ECO:0007669"/>
    <property type="project" value="TreeGrafter"/>
</dbReference>
<dbReference type="NCBIfam" id="TIGR00229">
    <property type="entry name" value="sensory_box"/>
    <property type="match status" value="1"/>
</dbReference>
<keyword evidence="6 7" id="KW-0456">Lyase</keyword>
<keyword evidence="2 8" id="KW-0812">Transmembrane</keyword>
<feature type="transmembrane region" description="Helical" evidence="8">
    <location>
        <begin position="705"/>
        <end position="729"/>
    </location>
</feature>
<dbReference type="EMBL" id="PYSW02000022">
    <property type="protein sequence ID" value="KAG2382984.1"/>
    <property type="molecule type" value="Genomic_DNA"/>
</dbReference>
<comment type="similarity">
    <text evidence="7">Belongs to the adenylyl cyclase class-4/guanylyl cyclase family.</text>
</comment>
<dbReference type="Pfam" id="PF00211">
    <property type="entry name" value="Guanylate_cyc"/>
    <property type="match status" value="1"/>
</dbReference>
<feature type="transmembrane region" description="Helical" evidence="8">
    <location>
        <begin position="1211"/>
        <end position="1233"/>
    </location>
</feature>
<dbReference type="InterPro" id="IPR029787">
    <property type="entry name" value="Nucleotide_cyclase"/>
</dbReference>
<keyword evidence="5 8" id="KW-0472">Membrane</keyword>
<feature type="transmembrane region" description="Helical" evidence="8">
    <location>
        <begin position="996"/>
        <end position="1018"/>
    </location>
</feature>
<feature type="transmembrane region" description="Helical" evidence="8">
    <location>
        <begin position="99"/>
        <end position="119"/>
    </location>
</feature>
<evidence type="ECO:0000256" key="8">
    <source>
        <dbReference type="SAM" id="Phobius"/>
    </source>
</evidence>
<evidence type="ECO:0000256" key="3">
    <source>
        <dbReference type="ARBA" id="ARBA00022741"/>
    </source>
</evidence>
<dbReference type="InterPro" id="IPR001054">
    <property type="entry name" value="A/G_cyclase"/>
</dbReference>
<dbReference type="SMART" id="SM00044">
    <property type="entry name" value="CYCc"/>
    <property type="match status" value="1"/>
</dbReference>
<feature type="transmembrane region" description="Helical" evidence="8">
    <location>
        <begin position="246"/>
        <end position="267"/>
    </location>
</feature>
<dbReference type="GO" id="GO:0001653">
    <property type="term" value="F:peptide receptor activity"/>
    <property type="evidence" value="ECO:0007669"/>
    <property type="project" value="TreeGrafter"/>
</dbReference>
<dbReference type="GO" id="GO:0004383">
    <property type="term" value="F:guanylate cyclase activity"/>
    <property type="evidence" value="ECO:0007669"/>
    <property type="project" value="TreeGrafter"/>
</dbReference>
<dbReference type="PANTHER" id="PTHR11920:SF335">
    <property type="entry name" value="GUANYLATE CYCLASE"/>
    <property type="match status" value="1"/>
</dbReference>